<gene>
    <name evidence="3" type="ORF">HCT48_08130</name>
</gene>
<name>A0A968KV27_9SPIO</name>
<evidence type="ECO:0000313" key="3">
    <source>
        <dbReference type="EMBL" id="NIZ70174.1"/>
    </source>
</evidence>
<accession>A0A968KV27</accession>
<feature type="domain" description="YheO-like" evidence="1">
    <location>
        <begin position="6"/>
        <end position="109"/>
    </location>
</feature>
<comment type="caution">
    <text evidence="3">The sequence shown here is derived from an EMBL/GenBank/DDBJ whole genome shotgun (WGS) entry which is preliminary data.</text>
</comment>
<keyword evidence="4" id="KW-1185">Reference proteome</keyword>
<protein>
    <submittedName>
        <fullName evidence="3">Uncharacterized protein</fullName>
    </submittedName>
</protein>
<dbReference type="Pfam" id="PF08348">
    <property type="entry name" value="PAS_6"/>
    <property type="match status" value="1"/>
</dbReference>
<evidence type="ECO:0000259" key="2">
    <source>
        <dbReference type="Pfam" id="PF13309"/>
    </source>
</evidence>
<dbReference type="RefSeq" id="WP_167696464.1">
    <property type="nucleotide sequence ID" value="NZ_CP118182.1"/>
</dbReference>
<dbReference type="Proteomes" id="UP000778951">
    <property type="component" value="Unassembled WGS sequence"/>
</dbReference>
<dbReference type="InterPro" id="IPR013559">
    <property type="entry name" value="YheO"/>
</dbReference>
<dbReference type="EMBL" id="JAATLM010000002">
    <property type="protein sequence ID" value="NIZ70174.1"/>
    <property type="molecule type" value="Genomic_DNA"/>
</dbReference>
<dbReference type="InterPro" id="IPR039445">
    <property type="entry name" value="DauR-like_HTH"/>
</dbReference>
<dbReference type="AlphaFoldDB" id="A0A968KV27"/>
<feature type="domain" description="Transcriptional regulator DauR-like HTH" evidence="2">
    <location>
        <begin position="166"/>
        <end position="213"/>
    </location>
</feature>
<organism evidence="3 4">
    <name type="scientific">Entomospira culicis</name>
    <dbReference type="NCBI Taxonomy" id="2719989"/>
    <lineage>
        <taxon>Bacteria</taxon>
        <taxon>Pseudomonadati</taxon>
        <taxon>Spirochaetota</taxon>
        <taxon>Spirochaetia</taxon>
        <taxon>Spirochaetales</taxon>
        <taxon>Spirochaetaceae</taxon>
        <taxon>Entomospira</taxon>
    </lineage>
</organism>
<proteinExistence type="predicted"/>
<dbReference type="PANTHER" id="PTHR35568:SF1">
    <property type="entry name" value="TRANSCRIPTIONAL REGULATOR DAUR"/>
    <property type="match status" value="1"/>
</dbReference>
<dbReference type="Pfam" id="PF13309">
    <property type="entry name" value="HTH_22"/>
    <property type="match status" value="1"/>
</dbReference>
<dbReference type="InterPro" id="IPR039446">
    <property type="entry name" value="DauR-like"/>
</dbReference>
<dbReference type="PANTHER" id="PTHR35568">
    <property type="entry name" value="TRANSCRIPTIONAL REGULATOR DAUR"/>
    <property type="match status" value="1"/>
</dbReference>
<evidence type="ECO:0000259" key="1">
    <source>
        <dbReference type="Pfam" id="PF08348"/>
    </source>
</evidence>
<sequence length="222" mass="25119">MHIKIQDYLKVAHFLSEVLDSSYHVTLKDMEHPHEPIFSSQAPPAEESVDLLAFKLIHTKAYLQKDAITNYQVPNHYPLRTSTLFIKDEANQLLGMLSIHCDNSGYHHLAKTLLDLHQPHNHPLEMEQANATSMQTNANLIQEIITQSLQAKGIDTESISPQMRIKSLLQLSFDEKIAIMQAMQEQGIFLIKGSVGQVAQALHCSTPSVYRYLHKIKTVSNL</sequence>
<evidence type="ECO:0000313" key="4">
    <source>
        <dbReference type="Proteomes" id="UP000778951"/>
    </source>
</evidence>
<reference evidence="3" key="1">
    <citation type="submission" date="2020-03" db="EMBL/GenBank/DDBJ databases">
        <title>Spirochaetal bacteria isolated from arthropods constitute a novel genus Entomospira genus novum within the order Spirochaetales.</title>
        <authorList>
            <person name="Grana-Miraglia L."/>
            <person name="Sikutova S."/>
            <person name="Fingerle V."/>
            <person name="Sing A."/>
            <person name="Castillo-Ramirez S."/>
            <person name="Margos G."/>
            <person name="Rudolf I."/>
        </authorList>
    </citation>
    <scope>NUCLEOTIDE SEQUENCE</scope>
    <source>
        <strain evidence="3">BR149</strain>
    </source>
</reference>